<evidence type="ECO:0000259" key="3">
    <source>
        <dbReference type="PROSITE" id="PS50835"/>
    </source>
</evidence>
<dbReference type="InterPro" id="IPR036179">
    <property type="entry name" value="Ig-like_dom_sf"/>
</dbReference>
<accession>A0A672I9W9</accession>
<dbReference type="Pfam" id="PF13927">
    <property type="entry name" value="Ig_3"/>
    <property type="match status" value="1"/>
</dbReference>
<dbReference type="InterPro" id="IPR007110">
    <property type="entry name" value="Ig-like_dom"/>
</dbReference>
<dbReference type="Proteomes" id="UP000472267">
    <property type="component" value="Chromosome 16"/>
</dbReference>
<dbReference type="FunFam" id="2.60.40.10:FF:000032">
    <property type="entry name" value="palladin isoform X1"/>
    <property type="match status" value="1"/>
</dbReference>
<dbReference type="Gene3D" id="2.60.40.10">
    <property type="entry name" value="Immunoglobulins"/>
    <property type="match status" value="3"/>
</dbReference>
<protein>
    <recommendedName>
        <fullName evidence="3">Ig-like domain-containing protein</fullName>
    </recommendedName>
</protein>
<dbReference type="Pfam" id="PF07679">
    <property type="entry name" value="I-set"/>
    <property type="match status" value="1"/>
</dbReference>
<dbReference type="CDD" id="cd00096">
    <property type="entry name" value="Ig"/>
    <property type="match status" value="2"/>
</dbReference>
<dbReference type="GO" id="GO:0004672">
    <property type="term" value="F:protein kinase activity"/>
    <property type="evidence" value="ECO:0007669"/>
    <property type="project" value="TreeGrafter"/>
</dbReference>
<name>A0A672I9W9_SALFA</name>
<dbReference type="InterPro" id="IPR003598">
    <property type="entry name" value="Ig_sub2"/>
</dbReference>
<dbReference type="SMART" id="SM00409">
    <property type="entry name" value="IG"/>
    <property type="match status" value="2"/>
</dbReference>
<keyword evidence="1" id="KW-1015">Disulfide bond</keyword>
<evidence type="ECO:0000313" key="4">
    <source>
        <dbReference type="Ensembl" id="ENSSFAP00005037755.1"/>
    </source>
</evidence>
<reference evidence="4" key="1">
    <citation type="submission" date="2019-06" db="EMBL/GenBank/DDBJ databases">
        <authorList>
            <consortium name="Wellcome Sanger Institute Data Sharing"/>
        </authorList>
    </citation>
    <scope>NUCLEOTIDE SEQUENCE [LARGE SCALE GENOMIC DNA]</scope>
</reference>
<dbReference type="PROSITE" id="PS50835">
    <property type="entry name" value="IG_LIKE"/>
    <property type="match status" value="2"/>
</dbReference>
<evidence type="ECO:0000256" key="1">
    <source>
        <dbReference type="ARBA" id="ARBA00023157"/>
    </source>
</evidence>
<sequence length="259" mass="28492">PAEQLMLLERLCFQVTETPPKCIIPLTNVTAALGTPVILQCLVNGKPNPTAEWYKDGERVTDSRCIIQEKTAGHFNLLITNVTQSDAGEYKCEFKCSKDHDTYTLLIHKVVKERHQGEYVCEAENEAGRTTTSSGLTCSLTGSSPMEVVWHKDNIAVSSEGNYVTKCEKNKYSLHIRNLDLTNQGVYLCKVIDKPRFVRTVEPASAAVNDPVRLEPAVLFKAGGECYRGGGEHSQTAGHLEGLGSHHCEVDEGLGSTER</sequence>
<feature type="domain" description="Ig-like" evidence="3">
    <location>
        <begin position="138"/>
        <end position="209"/>
    </location>
</feature>
<evidence type="ECO:0000313" key="5">
    <source>
        <dbReference type="Proteomes" id="UP000472267"/>
    </source>
</evidence>
<dbReference type="Ensembl" id="ENSSFAT00005039156.1">
    <property type="protein sequence ID" value="ENSSFAP00005037755.1"/>
    <property type="gene ID" value="ENSSFAG00005018986.1"/>
</dbReference>
<reference evidence="4" key="3">
    <citation type="submission" date="2025-09" db="UniProtKB">
        <authorList>
            <consortium name="Ensembl"/>
        </authorList>
    </citation>
    <scope>IDENTIFICATION</scope>
</reference>
<keyword evidence="2" id="KW-0393">Immunoglobulin domain</keyword>
<keyword evidence="5" id="KW-1185">Reference proteome</keyword>
<dbReference type="InterPro" id="IPR013098">
    <property type="entry name" value="Ig_I-set"/>
</dbReference>
<dbReference type="InterPro" id="IPR003599">
    <property type="entry name" value="Ig_sub"/>
</dbReference>
<reference evidence="4" key="2">
    <citation type="submission" date="2025-08" db="UniProtKB">
        <authorList>
            <consortium name="Ensembl"/>
        </authorList>
    </citation>
    <scope>IDENTIFICATION</scope>
</reference>
<feature type="domain" description="Ig-like" evidence="3">
    <location>
        <begin position="19"/>
        <end position="137"/>
    </location>
</feature>
<evidence type="ECO:0000256" key="2">
    <source>
        <dbReference type="ARBA" id="ARBA00023319"/>
    </source>
</evidence>
<dbReference type="SUPFAM" id="SSF48726">
    <property type="entry name" value="Immunoglobulin"/>
    <property type="match status" value="3"/>
</dbReference>
<dbReference type="SMART" id="SM00408">
    <property type="entry name" value="IGc2"/>
    <property type="match status" value="2"/>
</dbReference>
<dbReference type="PANTHER" id="PTHR47633">
    <property type="entry name" value="IMMUNOGLOBULIN"/>
    <property type="match status" value="1"/>
</dbReference>
<dbReference type="PANTHER" id="PTHR47633:SF14">
    <property type="entry name" value="IG-LIKE DOMAIN-CONTAINING PROTEIN"/>
    <property type="match status" value="1"/>
</dbReference>
<organism evidence="4 5">
    <name type="scientific">Salarias fasciatus</name>
    <name type="common">Jewelled blenny</name>
    <name type="synonym">Blennius fasciatus</name>
    <dbReference type="NCBI Taxonomy" id="181472"/>
    <lineage>
        <taxon>Eukaryota</taxon>
        <taxon>Metazoa</taxon>
        <taxon>Chordata</taxon>
        <taxon>Craniata</taxon>
        <taxon>Vertebrata</taxon>
        <taxon>Euteleostomi</taxon>
        <taxon>Actinopterygii</taxon>
        <taxon>Neopterygii</taxon>
        <taxon>Teleostei</taxon>
        <taxon>Neoteleostei</taxon>
        <taxon>Acanthomorphata</taxon>
        <taxon>Ovalentaria</taxon>
        <taxon>Blenniimorphae</taxon>
        <taxon>Blenniiformes</taxon>
        <taxon>Blennioidei</taxon>
        <taxon>Blenniidae</taxon>
        <taxon>Salariinae</taxon>
        <taxon>Salarias</taxon>
    </lineage>
</organism>
<dbReference type="InterPro" id="IPR013783">
    <property type="entry name" value="Ig-like_fold"/>
</dbReference>
<proteinExistence type="predicted"/>
<dbReference type="AlphaFoldDB" id="A0A672I9W9"/>